<feature type="non-terminal residue" evidence="4">
    <location>
        <position position="85"/>
    </location>
</feature>
<name>X1V0Q8_9ZZZZ</name>
<dbReference type="EMBL" id="BARW01037196">
    <property type="protein sequence ID" value="GAJ23328.1"/>
    <property type="molecule type" value="Genomic_DNA"/>
</dbReference>
<dbReference type="InterPro" id="IPR027417">
    <property type="entry name" value="P-loop_NTPase"/>
</dbReference>
<comment type="caution">
    <text evidence="4">The sequence shown here is derived from an EMBL/GenBank/DDBJ whole genome shotgun (WGS) entry which is preliminary data.</text>
</comment>
<dbReference type="PANTHER" id="PTHR30258:SF2">
    <property type="entry name" value="COMG OPERON PROTEIN 1"/>
    <property type="match status" value="1"/>
</dbReference>
<dbReference type="SUPFAM" id="SSF52540">
    <property type="entry name" value="P-loop containing nucleoside triphosphate hydrolases"/>
    <property type="match status" value="1"/>
</dbReference>
<keyword evidence="1" id="KW-0547">Nucleotide-binding</keyword>
<sequence>MRYRIDGTLHDTLSLPAVAASLLISRVKILANMNIADHHRPQDGQFSIKAKGRLMDIRVGTGPTIHGEMASLRLLYKSRATLNIR</sequence>
<feature type="domain" description="Bacterial type II secretion system protein E" evidence="3">
    <location>
        <begin position="1"/>
        <end position="84"/>
    </location>
</feature>
<evidence type="ECO:0000256" key="2">
    <source>
        <dbReference type="ARBA" id="ARBA00022840"/>
    </source>
</evidence>
<accession>X1V0Q8</accession>
<proteinExistence type="predicted"/>
<evidence type="ECO:0000259" key="3">
    <source>
        <dbReference type="Pfam" id="PF00437"/>
    </source>
</evidence>
<gene>
    <name evidence="4" type="ORF">S12H4_57491</name>
</gene>
<dbReference type="AlphaFoldDB" id="X1V0Q8"/>
<keyword evidence="2" id="KW-0067">ATP-binding</keyword>
<dbReference type="GO" id="GO:0005524">
    <property type="term" value="F:ATP binding"/>
    <property type="evidence" value="ECO:0007669"/>
    <property type="project" value="UniProtKB-KW"/>
</dbReference>
<organism evidence="4">
    <name type="scientific">marine sediment metagenome</name>
    <dbReference type="NCBI Taxonomy" id="412755"/>
    <lineage>
        <taxon>unclassified sequences</taxon>
        <taxon>metagenomes</taxon>
        <taxon>ecological metagenomes</taxon>
    </lineage>
</organism>
<reference evidence="4" key="1">
    <citation type="journal article" date="2014" name="Front. Microbiol.">
        <title>High frequency of phylogenetically diverse reductive dehalogenase-homologous genes in deep subseafloor sedimentary metagenomes.</title>
        <authorList>
            <person name="Kawai M."/>
            <person name="Futagami T."/>
            <person name="Toyoda A."/>
            <person name="Takaki Y."/>
            <person name="Nishi S."/>
            <person name="Hori S."/>
            <person name="Arai W."/>
            <person name="Tsubouchi T."/>
            <person name="Morono Y."/>
            <person name="Uchiyama I."/>
            <person name="Ito T."/>
            <person name="Fujiyama A."/>
            <person name="Inagaki F."/>
            <person name="Takami H."/>
        </authorList>
    </citation>
    <scope>NUCLEOTIDE SEQUENCE</scope>
    <source>
        <strain evidence="4">Expedition CK06-06</strain>
    </source>
</reference>
<dbReference type="InterPro" id="IPR001482">
    <property type="entry name" value="T2SS/T4SS_dom"/>
</dbReference>
<dbReference type="PANTHER" id="PTHR30258">
    <property type="entry name" value="TYPE II SECRETION SYSTEM PROTEIN GSPE-RELATED"/>
    <property type="match status" value="1"/>
</dbReference>
<dbReference type="Gene3D" id="3.30.450.90">
    <property type="match status" value="1"/>
</dbReference>
<dbReference type="GO" id="GO:0005886">
    <property type="term" value="C:plasma membrane"/>
    <property type="evidence" value="ECO:0007669"/>
    <property type="project" value="TreeGrafter"/>
</dbReference>
<evidence type="ECO:0000256" key="1">
    <source>
        <dbReference type="ARBA" id="ARBA00022741"/>
    </source>
</evidence>
<evidence type="ECO:0000313" key="4">
    <source>
        <dbReference type="EMBL" id="GAJ23328.1"/>
    </source>
</evidence>
<dbReference type="Pfam" id="PF00437">
    <property type="entry name" value="T2SSE"/>
    <property type="match status" value="1"/>
</dbReference>
<dbReference type="GO" id="GO:0016887">
    <property type="term" value="F:ATP hydrolysis activity"/>
    <property type="evidence" value="ECO:0007669"/>
    <property type="project" value="TreeGrafter"/>
</dbReference>
<protein>
    <recommendedName>
        <fullName evidence="3">Bacterial type II secretion system protein E domain-containing protein</fullName>
    </recommendedName>
</protein>